<name>A0A1N7RP36_9BURK</name>
<dbReference type="RefSeq" id="WP_094778261.1">
    <property type="nucleotide sequence ID" value="NZ_CYGX02000009.1"/>
</dbReference>
<feature type="domain" description="DUF6285" evidence="1">
    <location>
        <begin position="24"/>
        <end position="107"/>
    </location>
</feature>
<accession>A0A1N7RP36</accession>
<reference evidence="2 3" key="1">
    <citation type="submission" date="2016-12" db="EMBL/GenBank/DDBJ databases">
        <authorList>
            <person name="Song W.-J."/>
            <person name="Kurnit D.M."/>
        </authorList>
    </citation>
    <scope>NUCLEOTIDE SEQUENCE [LARGE SCALE GENOMIC DNA]</scope>
    <source>
        <strain evidence="2 3">STM7296</strain>
    </source>
</reference>
<proteinExistence type="predicted"/>
<evidence type="ECO:0000259" key="1">
    <source>
        <dbReference type="Pfam" id="PF19802"/>
    </source>
</evidence>
<evidence type="ECO:0000313" key="3">
    <source>
        <dbReference type="Proteomes" id="UP000187012"/>
    </source>
</evidence>
<sequence>MDATKKMVDLLDIAQSTLTSEVVPALTKHGRYNALMVANALRIVARHFGVSEHDSSGFTCADDLLDDAAVVCGIRAGQFDEGSAMRETLVLSLRKRLVRQLLVDNPRVLEQFVKNSSQAH</sequence>
<dbReference type="Proteomes" id="UP000187012">
    <property type="component" value="Unassembled WGS sequence"/>
</dbReference>
<organism evidence="2 3">
    <name type="scientific">Paraburkholderia ribeironis</name>
    <dbReference type="NCBI Taxonomy" id="1247936"/>
    <lineage>
        <taxon>Bacteria</taxon>
        <taxon>Pseudomonadati</taxon>
        <taxon>Pseudomonadota</taxon>
        <taxon>Betaproteobacteria</taxon>
        <taxon>Burkholderiales</taxon>
        <taxon>Burkholderiaceae</taxon>
        <taxon>Paraburkholderia</taxon>
    </lineage>
</organism>
<dbReference type="AlphaFoldDB" id="A0A1N7RP36"/>
<dbReference type="Pfam" id="PF19802">
    <property type="entry name" value="DUF6285"/>
    <property type="match status" value="1"/>
</dbReference>
<dbReference type="EMBL" id="CYGX02000009">
    <property type="protein sequence ID" value="SIT36471.1"/>
    <property type="molecule type" value="Genomic_DNA"/>
</dbReference>
<dbReference type="OrthoDB" id="8480752at2"/>
<evidence type="ECO:0000313" key="2">
    <source>
        <dbReference type="EMBL" id="SIT36471.1"/>
    </source>
</evidence>
<keyword evidence="3" id="KW-1185">Reference proteome</keyword>
<dbReference type="STRING" id="1247936.BN2475_90036"/>
<dbReference type="InterPro" id="IPR046252">
    <property type="entry name" value="DUF6285"/>
</dbReference>
<protein>
    <submittedName>
        <fullName evidence="2">Putative Acyl-CoA dehydrogenase</fullName>
    </submittedName>
</protein>
<gene>
    <name evidence="2" type="ORF">BN2475_90036</name>
</gene>